<organism evidence="3 4">
    <name type="scientific">Chitinophaga dinghuensis</name>
    <dbReference type="NCBI Taxonomy" id="1539050"/>
    <lineage>
        <taxon>Bacteria</taxon>
        <taxon>Pseudomonadati</taxon>
        <taxon>Bacteroidota</taxon>
        <taxon>Chitinophagia</taxon>
        <taxon>Chitinophagales</taxon>
        <taxon>Chitinophagaceae</taxon>
        <taxon>Chitinophaga</taxon>
    </lineage>
</organism>
<dbReference type="EMBL" id="QLMA01000010">
    <property type="protein sequence ID" value="RAJ75061.1"/>
    <property type="molecule type" value="Genomic_DNA"/>
</dbReference>
<dbReference type="Proteomes" id="UP000249819">
    <property type="component" value="Unassembled WGS sequence"/>
</dbReference>
<accession>A0A327VV24</accession>
<sequence>MKKVMIFLAMFLSLGMLGNRANAQVRVNINIGSQPVWGPVGYDYAQYYYMPDIDAYYSIQRQQFVYLQGNRWVFGATLPPSYHYDLYRGYKVVVNDPDPWLRADVYRQRYGHYKGWYGKQSIIRDSHDAKYARGNDHGHDRGRGNDHGDHGDHGRGHGHDNR</sequence>
<comment type="caution">
    <text evidence="3">The sequence shown here is derived from an EMBL/GenBank/DDBJ whole genome shotgun (WGS) entry which is preliminary data.</text>
</comment>
<proteinExistence type="predicted"/>
<name>A0A327VV24_9BACT</name>
<feature type="chain" id="PRO_5016287099" evidence="2">
    <location>
        <begin position="24"/>
        <end position="162"/>
    </location>
</feature>
<dbReference type="RefSeq" id="WP_146616319.1">
    <property type="nucleotide sequence ID" value="NZ_QLMA01000010.1"/>
</dbReference>
<evidence type="ECO:0000256" key="1">
    <source>
        <dbReference type="SAM" id="MobiDB-lite"/>
    </source>
</evidence>
<dbReference type="AlphaFoldDB" id="A0A327VV24"/>
<evidence type="ECO:0000313" key="3">
    <source>
        <dbReference type="EMBL" id="RAJ75061.1"/>
    </source>
</evidence>
<keyword evidence="2" id="KW-0732">Signal</keyword>
<feature type="signal peptide" evidence="2">
    <location>
        <begin position="1"/>
        <end position="23"/>
    </location>
</feature>
<evidence type="ECO:0000256" key="2">
    <source>
        <dbReference type="SAM" id="SignalP"/>
    </source>
</evidence>
<keyword evidence="4" id="KW-1185">Reference proteome</keyword>
<gene>
    <name evidence="3" type="ORF">CLV59_110107</name>
</gene>
<reference evidence="3 4" key="1">
    <citation type="submission" date="2018-06" db="EMBL/GenBank/DDBJ databases">
        <title>Genomic Encyclopedia of Archaeal and Bacterial Type Strains, Phase II (KMG-II): from individual species to whole genera.</title>
        <authorList>
            <person name="Goeker M."/>
        </authorList>
    </citation>
    <scope>NUCLEOTIDE SEQUENCE [LARGE SCALE GENOMIC DNA]</scope>
    <source>
        <strain evidence="3 4">DSM 29821</strain>
    </source>
</reference>
<evidence type="ECO:0000313" key="4">
    <source>
        <dbReference type="Proteomes" id="UP000249819"/>
    </source>
</evidence>
<feature type="region of interest" description="Disordered" evidence="1">
    <location>
        <begin position="130"/>
        <end position="162"/>
    </location>
</feature>
<protein>
    <submittedName>
        <fullName evidence="3">Uncharacterized protein</fullName>
    </submittedName>
</protein>
<dbReference type="OrthoDB" id="799522at2"/>